<feature type="transmembrane region" description="Helical" evidence="1">
    <location>
        <begin position="419"/>
        <end position="440"/>
    </location>
</feature>
<dbReference type="Proteomes" id="UP001519418">
    <property type="component" value="Unassembled WGS sequence"/>
</dbReference>
<feature type="transmembrane region" description="Helical" evidence="1">
    <location>
        <begin position="52"/>
        <end position="74"/>
    </location>
</feature>
<feature type="transmembrane region" description="Helical" evidence="1">
    <location>
        <begin position="194"/>
        <end position="215"/>
    </location>
</feature>
<protein>
    <recommendedName>
        <fullName evidence="4">O-antigen polymerase</fullName>
    </recommendedName>
</protein>
<keyword evidence="3" id="KW-1185">Reference proteome</keyword>
<feature type="transmembrane region" description="Helical" evidence="1">
    <location>
        <begin position="276"/>
        <end position="295"/>
    </location>
</feature>
<feature type="transmembrane region" description="Helical" evidence="1">
    <location>
        <begin position="251"/>
        <end position="269"/>
    </location>
</feature>
<feature type="transmembrane region" description="Helical" evidence="1">
    <location>
        <begin position="227"/>
        <end position="245"/>
    </location>
</feature>
<proteinExistence type="predicted"/>
<sequence>MVNFLLPITFFSKMYTYSLAEPMTMVAFPFFVIAILFRLYQQPLLWKKIVPSKTAFVMGLFVWVVQFATILSSYMHVGESKVTWGLIHSLINLGGWTVAVYLSWAVIQLFVRSEKDEKKFVKSGLIALLIYLIFVIFPQILVTLHVERLNGYVNTLASFFESHWQAHGDYNFYANGSYATTLYRVNGFEPEASYLANMLSVIYLPILVGLSASGYQLWNRLKTAKQNVIVNVLFTFTIMGTLVLARTSTGIFAAVIAFILWVLWSRGYLRLSIISVALLGVLLLAVGYSSVPTIHNTLNQFLFAKQGTDNRTGGTIALALTFLSHPLTGVGTGFTSYFTIQNIPEIFTHNFEYEHVYSQYGFPILSEVMGWFASFGLVVMLPAIYLLIRLVARSFLKTYRIDHANLNVFDIKWDQTLHIAFITMIVMIAFSSIFIIRIYLWPYLLMFFFYREHLIRAEKELQS</sequence>
<reference evidence="2 3" key="1">
    <citation type="submission" date="2020-02" db="EMBL/GenBank/DDBJ databases">
        <title>Fructobacillus sp. isolated from paper mulberry of Taiwan.</title>
        <authorList>
            <person name="Lin S.-T."/>
        </authorList>
    </citation>
    <scope>NUCLEOTIDE SEQUENCE [LARGE SCALE GENOMIC DNA]</scope>
    <source>
        <strain evidence="2 3">M1-10</strain>
    </source>
</reference>
<feature type="transmembrane region" description="Helical" evidence="1">
    <location>
        <begin position="20"/>
        <end position="40"/>
    </location>
</feature>
<evidence type="ECO:0008006" key="4">
    <source>
        <dbReference type="Google" id="ProtNLM"/>
    </source>
</evidence>
<keyword evidence="1" id="KW-0472">Membrane</keyword>
<dbReference type="EMBL" id="JAAMFI010000001">
    <property type="protein sequence ID" value="MBS9334896.1"/>
    <property type="molecule type" value="Genomic_DNA"/>
</dbReference>
<accession>A0ABS5QP38</accession>
<feature type="transmembrane region" description="Helical" evidence="1">
    <location>
        <begin position="86"/>
        <end position="111"/>
    </location>
</feature>
<name>A0ABS5QP38_9LACO</name>
<evidence type="ECO:0000313" key="3">
    <source>
        <dbReference type="Proteomes" id="UP001519418"/>
    </source>
</evidence>
<evidence type="ECO:0000256" key="1">
    <source>
        <dbReference type="SAM" id="Phobius"/>
    </source>
</evidence>
<evidence type="ECO:0000313" key="2">
    <source>
        <dbReference type="EMBL" id="MBS9334896.1"/>
    </source>
</evidence>
<keyword evidence="1" id="KW-0812">Transmembrane</keyword>
<organism evidence="2 3">
    <name type="scientific">Fructobacillus papyriferae</name>
    <dbReference type="NCBI Taxonomy" id="2713171"/>
    <lineage>
        <taxon>Bacteria</taxon>
        <taxon>Bacillati</taxon>
        <taxon>Bacillota</taxon>
        <taxon>Bacilli</taxon>
        <taxon>Lactobacillales</taxon>
        <taxon>Lactobacillaceae</taxon>
        <taxon>Fructobacillus</taxon>
    </lineage>
</organism>
<comment type="caution">
    <text evidence="2">The sequence shown here is derived from an EMBL/GenBank/DDBJ whole genome shotgun (WGS) entry which is preliminary data.</text>
</comment>
<feature type="transmembrane region" description="Helical" evidence="1">
    <location>
        <begin position="368"/>
        <end position="388"/>
    </location>
</feature>
<gene>
    <name evidence="2" type="ORF">G6R27_02435</name>
</gene>
<keyword evidence="1" id="KW-1133">Transmembrane helix</keyword>
<feature type="transmembrane region" description="Helical" evidence="1">
    <location>
        <begin position="123"/>
        <end position="146"/>
    </location>
</feature>